<dbReference type="GO" id="GO:0005886">
    <property type="term" value="C:plasma membrane"/>
    <property type="evidence" value="ECO:0007669"/>
    <property type="project" value="UniProtKB-SubCell"/>
</dbReference>
<organism evidence="9 10">
    <name type="scientific">Amycolatopsis marina</name>
    <dbReference type="NCBI Taxonomy" id="490629"/>
    <lineage>
        <taxon>Bacteria</taxon>
        <taxon>Bacillati</taxon>
        <taxon>Actinomycetota</taxon>
        <taxon>Actinomycetes</taxon>
        <taxon>Pseudonocardiales</taxon>
        <taxon>Pseudonocardiaceae</taxon>
        <taxon>Amycolatopsis</taxon>
    </lineage>
</organism>
<evidence type="ECO:0000256" key="7">
    <source>
        <dbReference type="SAM" id="Phobius"/>
    </source>
</evidence>
<dbReference type="PANTHER" id="PTHR34820:SF4">
    <property type="entry name" value="INNER MEMBRANE PROTEIN YEBZ"/>
    <property type="match status" value="1"/>
</dbReference>
<evidence type="ECO:0000256" key="1">
    <source>
        <dbReference type="ARBA" id="ARBA00004651"/>
    </source>
</evidence>
<dbReference type="EMBL" id="FOKG01000031">
    <property type="protein sequence ID" value="SFB62746.1"/>
    <property type="molecule type" value="Genomic_DNA"/>
</dbReference>
<feature type="transmembrane region" description="Helical" evidence="7">
    <location>
        <begin position="259"/>
        <end position="277"/>
    </location>
</feature>
<dbReference type="Pfam" id="PF09678">
    <property type="entry name" value="Caa3_CtaG"/>
    <property type="match status" value="1"/>
</dbReference>
<feature type="transmembrane region" description="Helical" evidence="7">
    <location>
        <begin position="20"/>
        <end position="44"/>
    </location>
</feature>
<dbReference type="InterPro" id="IPR032694">
    <property type="entry name" value="CopC/D"/>
</dbReference>
<feature type="transmembrane region" description="Helical" evidence="7">
    <location>
        <begin position="541"/>
        <end position="561"/>
    </location>
</feature>
<dbReference type="RefSeq" id="WP_091679171.1">
    <property type="nucleotide sequence ID" value="NZ_FOKG01000031.1"/>
</dbReference>
<feature type="transmembrane region" description="Helical" evidence="7">
    <location>
        <begin position="64"/>
        <end position="90"/>
    </location>
</feature>
<dbReference type="Pfam" id="PF05425">
    <property type="entry name" value="CopD"/>
    <property type="match status" value="1"/>
</dbReference>
<evidence type="ECO:0000313" key="9">
    <source>
        <dbReference type="EMBL" id="SFB62746.1"/>
    </source>
</evidence>
<dbReference type="InterPro" id="IPR019108">
    <property type="entry name" value="Caa3_assmbl_CtaG-rel"/>
</dbReference>
<keyword evidence="5 7" id="KW-0472">Membrane</keyword>
<comment type="subcellular location">
    <subcellularLocation>
        <location evidence="1">Cell membrane</location>
        <topology evidence="1">Multi-pass membrane protein</topology>
    </subcellularLocation>
</comment>
<feature type="transmembrane region" description="Helical" evidence="7">
    <location>
        <begin position="216"/>
        <end position="238"/>
    </location>
</feature>
<proteinExistence type="predicted"/>
<evidence type="ECO:0000313" key="10">
    <source>
        <dbReference type="Proteomes" id="UP000243799"/>
    </source>
</evidence>
<gene>
    <name evidence="9" type="ORF">SAMN05216266_13150</name>
</gene>
<evidence type="ECO:0000259" key="8">
    <source>
        <dbReference type="Pfam" id="PF05425"/>
    </source>
</evidence>
<dbReference type="Proteomes" id="UP000243799">
    <property type="component" value="Unassembled WGS sequence"/>
</dbReference>
<feature type="transmembrane region" description="Helical" evidence="7">
    <location>
        <begin position="391"/>
        <end position="410"/>
    </location>
</feature>
<feature type="transmembrane region" description="Helical" evidence="7">
    <location>
        <begin position="447"/>
        <end position="468"/>
    </location>
</feature>
<dbReference type="InterPro" id="IPR008457">
    <property type="entry name" value="Cu-R_CopD_dom"/>
</dbReference>
<sequence>MTTSSRPSTTPTRGSHRGLLTALGLGMASLTAAVLTAAVVLQLGGGASSGQIPGMPGPGPVTRWALPATRVLTDLAAVATVGLLLAAAALGPLPAGRPNQVRTVGPHAYRWVRAAGWTALAWFIATALGIGYSASDILGRPLHELIGDPQVAGSALDLPPVPGLLVAAGLVALLTVACRFVLSRAGVVLLLGIALAATLPPAFGGHSGGSSGDHRLAVSAMLVHVVGVVLWAGGLLALALAHRLSTPDLDHAVRRYSRLAGWCLAAVGLSGLLNVLARLDPLSELWQSPYGWLVLAKVGAFGVLAAVGGLHRTRTLPVLRQGRRSAFIQLATVELVIFAATIGLAVGLSRTPPPAGETASGTHGAHGVTSAAMPDAPGLLSLLLQWRPEPIFLAAAGVAIVLYLAGLRRLRRHGDSWPPGATLSWLSGWLLFAWTTSGGLARYGEVLFSANLVQHLALALAIPLLLVAGHPVTLARRTLPLAEDPRWPGPREWLRDLLNSRLLHILMRPHVAVAVQAAIALVVYFTGLYETMWRSAAGHLITYGLVLVVGYALWWGVTGIDTAPHRPTPRTQATALGATVVLLDLLGVALMRTSVDIGGYSDIGVTRPWGASVLGDQVLAGQITLWVAGSASVLIAVAALLATWLARRTGPPRNGLDSPNSQPHPTADVHAGQPTSPN</sequence>
<feature type="region of interest" description="Disordered" evidence="6">
    <location>
        <begin position="651"/>
        <end position="678"/>
    </location>
</feature>
<dbReference type="PANTHER" id="PTHR34820">
    <property type="entry name" value="INNER MEMBRANE PROTEIN YEBZ"/>
    <property type="match status" value="1"/>
</dbReference>
<feature type="transmembrane region" description="Helical" evidence="7">
    <location>
        <begin position="623"/>
        <end position="646"/>
    </location>
</feature>
<feature type="transmembrane region" description="Helical" evidence="7">
    <location>
        <begin position="573"/>
        <end position="591"/>
    </location>
</feature>
<accession>A0A1I1CL32</accession>
<dbReference type="GO" id="GO:0006825">
    <property type="term" value="P:copper ion transport"/>
    <property type="evidence" value="ECO:0007669"/>
    <property type="project" value="InterPro"/>
</dbReference>
<evidence type="ECO:0000256" key="3">
    <source>
        <dbReference type="ARBA" id="ARBA00022692"/>
    </source>
</evidence>
<dbReference type="AlphaFoldDB" id="A0A1I1CL32"/>
<dbReference type="STRING" id="490629.SAMN05216266_13150"/>
<evidence type="ECO:0000256" key="2">
    <source>
        <dbReference type="ARBA" id="ARBA00022475"/>
    </source>
</evidence>
<feature type="transmembrane region" description="Helical" evidence="7">
    <location>
        <begin position="111"/>
        <end position="132"/>
    </location>
</feature>
<feature type="transmembrane region" description="Helical" evidence="7">
    <location>
        <begin position="187"/>
        <end position="204"/>
    </location>
</feature>
<name>A0A1I1CL32_9PSEU</name>
<feature type="transmembrane region" description="Helical" evidence="7">
    <location>
        <begin position="289"/>
        <end position="307"/>
    </location>
</feature>
<evidence type="ECO:0000256" key="6">
    <source>
        <dbReference type="SAM" id="MobiDB-lite"/>
    </source>
</evidence>
<keyword evidence="4 7" id="KW-1133">Transmembrane helix</keyword>
<evidence type="ECO:0000256" key="4">
    <source>
        <dbReference type="ARBA" id="ARBA00022989"/>
    </source>
</evidence>
<protein>
    <submittedName>
        <fullName evidence="9">Putative copper resistance protein D</fullName>
    </submittedName>
</protein>
<evidence type="ECO:0000256" key="5">
    <source>
        <dbReference type="ARBA" id="ARBA00023136"/>
    </source>
</evidence>
<feature type="domain" description="Copper resistance protein D" evidence="8">
    <location>
        <begin position="251"/>
        <end position="348"/>
    </location>
</feature>
<keyword evidence="2" id="KW-1003">Cell membrane</keyword>
<feature type="transmembrane region" description="Helical" evidence="7">
    <location>
        <begin position="511"/>
        <end position="529"/>
    </location>
</feature>
<dbReference type="OrthoDB" id="5241646at2"/>
<keyword evidence="3 7" id="KW-0812">Transmembrane</keyword>
<feature type="transmembrane region" description="Helical" evidence="7">
    <location>
        <begin position="422"/>
        <end position="441"/>
    </location>
</feature>
<feature type="transmembrane region" description="Helical" evidence="7">
    <location>
        <begin position="327"/>
        <end position="348"/>
    </location>
</feature>
<reference evidence="10" key="1">
    <citation type="submission" date="2016-10" db="EMBL/GenBank/DDBJ databases">
        <authorList>
            <person name="Varghese N."/>
            <person name="Submissions S."/>
        </authorList>
    </citation>
    <scope>NUCLEOTIDE SEQUENCE [LARGE SCALE GENOMIC DNA]</scope>
    <source>
        <strain evidence="10">CGMCC 4.3568</strain>
    </source>
</reference>
<keyword evidence="10" id="KW-1185">Reference proteome</keyword>